<sequence length="317" mass="32953">MSRLMSVVGQPLVASRELTAVSADGSRLHVEVYGPEGAPALVLAHGWTCSTLFWSAQIRELAGSGAGGYRVVVYDQRGHGRSPAVGRDGYSTDALADDLEAVLAAALAPGERAVVAGHSMGGMTIMAAAGRPGFREHAAAVLLCSTGSSRLVAESLVLPMRAGRLRTRITRAVLGARAPLGPVTPLSKKILKYGTMGPGASPERVAECARIVHACPRAARVAWSHVLGELDLGAGVRELTVPTAFIAGSADRLTPPVHAREIVAALPHSLGLTELTGVGHMTPVEAPEAVTAKLRELVREYVAVPAVAGQEEKEQVV</sequence>
<protein>
    <submittedName>
        <fullName evidence="3">Alpha/beta fold hydrolase</fullName>
    </submittedName>
</protein>
<accession>A0ABW6RGH3</accession>
<evidence type="ECO:0000256" key="1">
    <source>
        <dbReference type="ARBA" id="ARBA00022559"/>
    </source>
</evidence>
<proteinExistence type="predicted"/>
<evidence type="ECO:0000313" key="4">
    <source>
        <dbReference type="Proteomes" id="UP001601976"/>
    </source>
</evidence>
<dbReference type="PANTHER" id="PTHR43433">
    <property type="entry name" value="HYDROLASE, ALPHA/BETA FOLD FAMILY PROTEIN"/>
    <property type="match status" value="1"/>
</dbReference>
<dbReference type="InterPro" id="IPR000073">
    <property type="entry name" value="AB_hydrolase_1"/>
</dbReference>
<name>A0ABW6RGH3_9ACTN</name>
<dbReference type="EMBL" id="JBIAPK010000005">
    <property type="protein sequence ID" value="MFF3340612.1"/>
    <property type="molecule type" value="Genomic_DNA"/>
</dbReference>
<dbReference type="Gene3D" id="3.40.50.1820">
    <property type="entry name" value="alpha/beta hydrolase"/>
    <property type="match status" value="1"/>
</dbReference>
<gene>
    <name evidence="3" type="ORF">ACFYWW_18025</name>
</gene>
<dbReference type="InterPro" id="IPR029058">
    <property type="entry name" value="AB_hydrolase_fold"/>
</dbReference>
<dbReference type="SUPFAM" id="SSF53474">
    <property type="entry name" value="alpha/beta-Hydrolases"/>
    <property type="match status" value="1"/>
</dbReference>
<dbReference type="Pfam" id="PF12697">
    <property type="entry name" value="Abhydrolase_6"/>
    <property type="match status" value="1"/>
</dbReference>
<evidence type="ECO:0000313" key="3">
    <source>
        <dbReference type="EMBL" id="MFF3340612.1"/>
    </source>
</evidence>
<reference evidence="3 4" key="1">
    <citation type="submission" date="2024-10" db="EMBL/GenBank/DDBJ databases">
        <title>The Natural Products Discovery Center: Release of the First 8490 Sequenced Strains for Exploring Actinobacteria Biosynthetic Diversity.</title>
        <authorList>
            <person name="Kalkreuter E."/>
            <person name="Kautsar S.A."/>
            <person name="Yang D."/>
            <person name="Bader C.D."/>
            <person name="Teijaro C.N."/>
            <person name="Fluegel L."/>
            <person name="Davis C.M."/>
            <person name="Simpson J.R."/>
            <person name="Lauterbach L."/>
            <person name="Steele A.D."/>
            <person name="Gui C."/>
            <person name="Meng S."/>
            <person name="Li G."/>
            <person name="Viehrig K."/>
            <person name="Ye F."/>
            <person name="Su P."/>
            <person name="Kiefer A.F."/>
            <person name="Nichols A."/>
            <person name="Cepeda A.J."/>
            <person name="Yan W."/>
            <person name="Fan B."/>
            <person name="Jiang Y."/>
            <person name="Adhikari A."/>
            <person name="Zheng C.-J."/>
            <person name="Schuster L."/>
            <person name="Cowan T.M."/>
            <person name="Smanski M.J."/>
            <person name="Chevrette M.G."/>
            <person name="De Carvalho L.P.S."/>
            <person name="Shen B."/>
        </authorList>
    </citation>
    <scope>NUCLEOTIDE SEQUENCE [LARGE SCALE GENOMIC DNA]</scope>
    <source>
        <strain evidence="3 4">NPDC003029</strain>
    </source>
</reference>
<keyword evidence="1" id="KW-0575">Peroxidase</keyword>
<dbReference type="Proteomes" id="UP001601976">
    <property type="component" value="Unassembled WGS sequence"/>
</dbReference>
<keyword evidence="3" id="KW-0378">Hydrolase</keyword>
<dbReference type="InterPro" id="IPR050471">
    <property type="entry name" value="AB_hydrolase"/>
</dbReference>
<feature type="domain" description="AB hydrolase-1" evidence="2">
    <location>
        <begin position="41"/>
        <end position="291"/>
    </location>
</feature>
<dbReference type="PRINTS" id="PR00412">
    <property type="entry name" value="EPOXHYDRLASE"/>
</dbReference>
<keyword evidence="1" id="KW-0560">Oxidoreductase</keyword>
<dbReference type="PANTHER" id="PTHR43433:SF1">
    <property type="entry name" value="BLL5160 PROTEIN"/>
    <property type="match status" value="1"/>
</dbReference>
<evidence type="ECO:0000259" key="2">
    <source>
        <dbReference type="Pfam" id="PF12697"/>
    </source>
</evidence>
<organism evidence="3 4">
    <name type="scientific">Streptomyces flavidovirens</name>
    <dbReference type="NCBI Taxonomy" id="67298"/>
    <lineage>
        <taxon>Bacteria</taxon>
        <taxon>Bacillati</taxon>
        <taxon>Actinomycetota</taxon>
        <taxon>Actinomycetes</taxon>
        <taxon>Kitasatosporales</taxon>
        <taxon>Streptomycetaceae</taxon>
        <taxon>Streptomyces</taxon>
    </lineage>
</organism>
<keyword evidence="4" id="KW-1185">Reference proteome</keyword>
<comment type="caution">
    <text evidence="3">The sequence shown here is derived from an EMBL/GenBank/DDBJ whole genome shotgun (WGS) entry which is preliminary data.</text>
</comment>
<dbReference type="PRINTS" id="PR00111">
    <property type="entry name" value="ABHYDROLASE"/>
</dbReference>
<dbReference type="GO" id="GO:0016787">
    <property type="term" value="F:hydrolase activity"/>
    <property type="evidence" value="ECO:0007669"/>
    <property type="project" value="UniProtKB-KW"/>
</dbReference>
<dbReference type="RefSeq" id="WP_355718726.1">
    <property type="nucleotide sequence ID" value="NZ_JBEXNP010000006.1"/>
</dbReference>
<dbReference type="InterPro" id="IPR000639">
    <property type="entry name" value="Epox_hydrolase-like"/>
</dbReference>